<dbReference type="Proteomes" id="UP000198773">
    <property type="component" value="Unassembled WGS sequence"/>
</dbReference>
<accession>A0A1H4FQM7</accession>
<evidence type="ECO:0000313" key="1">
    <source>
        <dbReference type="EMBL" id="SEA99367.1"/>
    </source>
</evidence>
<dbReference type="InterPro" id="IPR011335">
    <property type="entry name" value="Restrct_endonuc-II-like"/>
</dbReference>
<dbReference type="RefSeq" id="WP_171907664.1">
    <property type="nucleotide sequence ID" value="NZ_FNRM01000012.1"/>
</dbReference>
<dbReference type="AlphaFoldDB" id="A0A1H4FQM7"/>
<sequence>MLMNAKVIKLDLNYSCAEHHHFAQQRHYLAPYPEEPSEHFARRVLAWLCLYESKAVMAGQHRTGKDPDIYLQDEQQHFRLWASVELLEEKYLRRACHLADQVVLFLNPDEQRQLNNMPYCAKSSSCVFQPEQLQQLCSMLKPHMELSVWREDDAILLTDGTQHLELSVQCQHPH</sequence>
<organism evidence="1 2">
    <name type="scientific">Alkalimonas amylolytica</name>
    <dbReference type="NCBI Taxonomy" id="152573"/>
    <lineage>
        <taxon>Bacteria</taxon>
        <taxon>Pseudomonadati</taxon>
        <taxon>Pseudomonadota</taxon>
        <taxon>Gammaproteobacteria</taxon>
        <taxon>Alkalimonas</taxon>
    </lineage>
</organism>
<dbReference type="Pfam" id="PF07152">
    <property type="entry name" value="YaeQ"/>
    <property type="match status" value="1"/>
</dbReference>
<dbReference type="STRING" id="152573.SAMN04488051_11231"/>
<name>A0A1H4FQM7_ALKAM</name>
<evidence type="ECO:0000313" key="2">
    <source>
        <dbReference type="Proteomes" id="UP000198773"/>
    </source>
</evidence>
<gene>
    <name evidence="1" type="ORF">SAMN04488051_11231</name>
</gene>
<protein>
    <submittedName>
        <fullName evidence="1">Uncharacterized conserved protein YaeQ, suppresses RfaH defect</fullName>
    </submittedName>
</protein>
<dbReference type="EMBL" id="FNRM01000012">
    <property type="protein sequence ID" value="SEA99367.1"/>
    <property type="molecule type" value="Genomic_DNA"/>
</dbReference>
<dbReference type="InterPro" id="IPR009822">
    <property type="entry name" value="YaeQ"/>
</dbReference>
<dbReference type="SMART" id="SM01322">
    <property type="entry name" value="YaeQ"/>
    <property type="match status" value="1"/>
</dbReference>
<dbReference type="SUPFAM" id="SSF52980">
    <property type="entry name" value="Restriction endonuclease-like"/>
    <property type="match status" value="1"/>
</dbReference>
<keyword evidence="2" id="KW-1185">Reference proteome</keyword>
<reference evidence="1 2" key="1">
    <citation type="submission" date="2016-10" db="EMBL/GenBank/DDBJ databases">
        <authorList>
            <person name="de Groot N.N."/>
        </authorList>
    </citation>
    <scope>NUCLEOTIDE SEQUENCE [LARGE SCALE GENOMIC DNA]</scope>
    <source>
        <strain evidence="1 2">CGMCC 1.3430</strain>
    </source>
</reference>
<proteinExistence type="predicted"/>
<dbReference type="Gene3D" id="3.10.640.10">
    <property type="entry name" value="Restriction endonuclease-like alpha-beta roll domain"/>
    <property type="match status" value="1"/>
</dbReference>
<dbReference type="InterPro" id="IPR038590">
    <property type="entry name" value="YaeQ_sf"/>
</dbReference>